<sequence>MQYAMTTSSSSSYSTPYRTPDTSPFLTPLGESPILERRTSNGHSPQPLEAIITVAGPNLLEHRPSTASPRRGPSNGELSQNRFLSAIRISQWRSETERQRNTRQRARLSCLFQCIAFFFLLVLMFSLTIAIVCLWKNCFFTSSLCPLQTLFIAACFVIGILTVFGTTVASETRTRTRQNPWIICLWAFLFVVCCGLVSIPIMSYTEDSPCANYFLLSYASLLIGLCMYAIPLLQSRRRRRALSIELEYYSEELE</sequence>
<evidence type="ECO:0008006" key="5">
    <source>
        <dbReference type="Google" id="ProtNLM"/>
    </source>
</evidence>
<feature type="compositionally biased region" description="Low complexity" evidence="1">
    <location>
        <begin position="1"/>
        <end position="24"/>
    </location>
</feature>
<organism evidence="3 4">
    <name type="scientific">Candidatus Similichlamydia laticola</name>
    <dbReference type="NCBI Taxonomy" id="2170265"/>
    <lineage>
        <taxon>Bacteria</taxon>
        <taxon>Pseudomonadati</taxon>
        <taxon>Chlamydiota</taxon>
        <taxon>Chlamydiia</taxon>
        <taxon>Parachlamydiales</taxon>
        <taxon>Candidatus Parilichlamydiaceae</taxon>
        <taxon>Candidatus Similichlamydia</taxon>
    </lineage>
</organism>
<reference evidence="3 4" key="1">
    <citation type="submission" date="2018-07" db="EMBL/GenBank/DDBJ databases">
        <title>Comparative genomics of the Candidatus Parilichlamydiaceae reveals evidence of convergent evolution and genome reduction in the phylum Chlamydiae.</title>
        <authorList>
            <person name="Taylor-Brown A."/>
            <person name="Polkinghorne A."/>
        </authorList>
    </citation>
    <scope>NUCLEOTIDE SEQUENCE [LARGE SCALE GENOMIC DNA]</scope>
    <source>
        <strain evidence="3 4">Hat2</strain>
    </source>
</reference>
<proteinExistence type="predicted"/>
<accession>A0A369KHG7</accession>
<feature type="transmembrane region" description="Helical" evidence="2">
    <location>
        <begin position="213"/>
        <end position="233"/>
    </location>
</feature>
<comment type="caution">
    <text evidence="3">The sequence shown here is derived from an EMBL/GenBank/DDBJ whole genome shotgun (WGS) entry which is preliminary data.</text>
</comment>
<evidence type="ECO:0000256" key="2">
    <source>
        <dbReference type="SAM" id="Phobius"/>
    </source>
</evidence>
<name>A0A369KHG7_9BACT</name>
<feature type="region of interest" description="Disordered" evidence="1">
    <location>
        <begin position="1"/>
        <end position="45"/>
    </location>
</feature>
<feature type="transmembrane region" description="Helical" evidence="2">
    <location>
        <begin position="108"/>
        <end position="135"/>
    </location>
</feature>
<keyword evidence="2" id="KW-1133">Transmembrane helix</keyword>
<keyword evidence="2" id="KW-0812">Transmembrane</keyword>
<dbReference type="AlphaFoldDB" id="A0A369KHG7"/>
<keyword evidence="4" id="KW-1185">Reference proteome</keyword>
<evidence type="ECO:0000313" key="3">
    <source>
        <dbReference type="EMBL" id="RDB31243.1"/>
    </source>
</evidence>
<evidence type="ECO:0000256" key="1">
    <source>
        <dbReference type="SAM" id="MobiDB-lite"/>
    </source>
</evidence>
<dbReference type="EMBL" id="QQBG01000025">
    <property type="protein sequence ID" value="RDB31243.1"/>
    <property type="molecule type" value="Genomic_DNA"/>
</dbReference>
<feature type="transmembrane region" description="Helical" evidence="2">
    <location>
        <begin position="181"/>
        <end position="201"/>
    </location>
</feature>
<evidence type="ECO:0000313" key="4">
    <source>
        <dbReference type="Proteomes" id="UP000253816"/>
    </source>
</evidence>
<keyword evidence="2" id="KW-0472">Membrane</keyword>
<dbReference type="Proteomes" id="UP000253816">
    <property type="component" value="Unassembled WGS sequence"/>
</dbReference>
<feature type="transmembrane region" description="Helical" evidence="2">
    <location>
        <begin position="147"/>
        <end position="169"/>
    </location>
</feature>
<protein>
    <recommendedName>
        <fullName evidence="5">Transmembrane protein</fullName>
    </recommendedName>
</protein>
<gene>
    <name evidence="3" type="ORF">HAT2_00654</name>
</gene>